<protein>
    <recommendedName>
        <fullName evidence="3">DUF4817 domain-containing protein</fullName>
    </recommendedName>
</protein>
<gene>
    <name evidence="1" type="ORF">NQ318_011490</name>
</gene>
<sequence>MKFGGLVKVRGEDTSGPATRKADANERMYIELQTRLDNLETVFKDFQAIQSEIEFLDESQQTLLEREQFENSYYDTIARAKGHILDHEAKLKGENTFKAGGMFCERYTSTLRLLDTTGGGVIETASKEISGPRVASVANNKKKVFVLQFREMVYLTEMHKITILQMIGYGDRTRTQAEVVRRFQEKYPELPPIFQGTISIIEKQFRERGHSTNQREELNLLKNSPEFYPLSACQIRFNAK</sequence>
<name>A0AAV8Y0Z8_9CUCU</name>
<evidence type="ECO:0000313" key="1">
    <source>
        <dbReference type="EMBL" id="KAJ8944358.1"/>
    </source>
</evidence>
<evidence type="ECO:0008006" key="3">
    <source>
        <dbReference type="Google" id="ProtNLM"/>
    </source>
</evidence>
<dbReference type="Proteomes" id="UP001162162">
    <property type="component" value="Unassembled WGS sequence"/>
</dbReference>
<dbReference type="EMBL" id="JAPWTK010000256">
    <property type="protein sequence ID" value="KAJ8944358.1"/>
    <property type="molecule type" value="Genomic_DNA"/>
</dbReference>
<evidence type="ECO:0000313" key="2">
    <source>
        <dbReference type="Proteomes" id="UP001162162"/>
    </source>
</evidence>
<organism evidence="1 2">
    <name type="scientific">Aromia moschata</name>
    <dbReference type="NCBI Taxonomy" id="1265417"/>
    <lineage>
        <taxon>Eukaryota</taxon>
        <taxon>Metazoa</taxon>
        <taxon>Ecdysozoa</taxon>
        <taxon>Arthropoda</taxon>
        <taxon>Hexapoda</taxon>
        <taxon>Insecta</taxon>
        <taxon>Pterygota</taxon>
        <taxon>Neoptera</taxon>
        <taxon>Endopterygota</taxon>
        <taxon>Coleoptera</taxon>
        <taxon>Polyphaga</taxon>
        <taxon>Cucujiformia</taxon>
        <taxon>Chrysomeloidea</taxon>
        <taxon>Cerambycidae</taxon>
        <taxon>Cerambycinae</taxon>
        <taxon>Callichromatini</taxon>
        <taxon>Aromia</taxon>
    </lineage>
</organism>
<accession>A0AAV8Y0Z8</accession>
<proteinExistence type="predicted"/>
<dbReference type="AlphaFoldDB" id="A0AAV8Y0Z8"/>
<reference evidence="1" key="1">
    <citation type="journal article" date="2023" name="Insect Mol. Biol.">
        <title>Genome sequencing provides insights into the evolution of gene families encoding plant cell wall-degrading enzymes in longhorned beetles.</title>
        <authorList>
            <person name="Shin N.R."/>
            <person name="Okamura Y."/>
            <person name="Kirsch R."/>
            <person name="Pauchet Y."/>
        </authorList>
    </citation>
    <scope>NUCLEOTIDE SEQUENCE</scope>
    <source>
        <strain evidence="1">AMC_N1</strain>
    </source>
</reference>
<keyword evidence="2" id="KW-1185">Reference proteome</keyword>
<comment type="caution">
    <text evidence="1">The sequence shown here is derived from an EMBL/GenBank/DDBJ whole genome shotgun (WGS) entry which is preliminary data.</text>
</comment>